<organism>
    <name type="scientific">Ovis aries</name>
    <name type="common">Sheep</name>
    <dbReference type="NCBI Taxonomy" id="9940"/>
    <lineage>
        <taxon>Eukaryota</taxon>
        <taxon>Metazoa</taxon>
        <taxon>Chordata</taxon>
        <taxon>Craniata</taxon>
        <taxon>Vertebrata</taxon>
        <taxon>Euteleostomi</taxon>
        <taxon>Mammalia</taxon>
        <taxon>Eutheria</taxon>
        <taxon>Laurasiatheria</taxon>
        <taxon>Artiodactyla</taxon>
        <taxon>Ruminantia</taxon>
        <taxon>Pecora</taxon>
        <taxon>Bovidae</taxon>
        <taxon>Caprinae</taxon>
        <taxon>Ovis</taxon>
    </lineage>
</organism>
<keyword id="KW-0903">Direct protein sequencing</keyword>
<reference key="1">
    <citation type="journal article" date="1996" name="J. Lab. Clin. Med.">
        <title>Infusion of ovine C5a into sheep mimics the inflammatory response of hemodialysis.</title>
        <authorList>
            <person name="Johnson R.J."/>
            <person name="Burhop K.E."/>
            <person name="Van Epps D.E."/>
        </authorList>
    </citation>
    <scope>PROTEIN SEQUENCE</scope>
</reference>
<name>Q9TR12_SHEEP</name>
<proteinExistence type="evidence at protein level"/>
<sequence length="19" mass="2301">MLKKKIEEEAAKYKHINVK</sequence>
<accession>Q9TR12</accession>
<dbReference type="AlphaFoldDB" id="Q9TR12"/>
<protein>
    <submittedName>
        <fullName>14 kDa anaphylatoxin</fullName>
    </submittedName>
</protein>